<dbReference type="PANTHER" id="PTHR30576:SF10">
    <property type="entry name" value="SLL5057 PROTEIN"/>
    <property type="match status" value="1"/>
</dbReference>
<dbReference type="GO" id="GO:0016740">
    <property type="term" value="F:transferase activity"/>
    <property type="evidence" value="ECO:0007669"/>
    <property type="project" value="UniProtKB-KW"/>
</dbReference>
<feature type="domain" description="Bacterial sugar transferase" evidence="2">
    <location>
        <begin position="13"/>
        <end position="205"/>
    </location>
</feature>
<dbReference type="RefSeq" id="WP_263247428.1">
    <property type="nucleotide sequence ID" value="NZ_BAABLT010000020.1"/>
</dbReference>
<comment type="caution">
    <text evidence="3">The sequence shown here is derived from an EMBL/GenBank/DDBJ whole genome shotgun (WGS) entry which is preliminary data.</text>
</comment>
<dbReference type="PANTHER" id="PTHR30576">
    <property type="entry name" value="COLANIC BIOSYNTHESIS UDP-GLUCOSE LIPID CARRIER TRANSFERASE"/>
    <property type="match status" value="1"/>
</dbReference>
<keyword evidence="3" id="KW-0808">Transferase</keyword>
<evidence type="ECO:0000256" key="1">
    <source>
        <dbReference type="ARBA" id="ARBA00006464"/>
    </source>
</evidence>
<evidence type="ECO:0000313" key="3">
    <source>
        <dbReference type="EMBL" id="MFD0920080.1"/>
    </source>
</evidence>
<keyword evidence="4" id="KW-1185">Reference proteome</keyword>
<proteinExistence type="inferred from homology"/>
<dbReference type="EMBL" id="JBHTIW010000005">
    <property type="protein sequence ID" value="MFD0920080.1"/>
    <property type="molecule type" value="Genomic_DNA"/>
</dbReference>
<dbReference type="Proteomes" id="UP001597018">
    <property type="component" value="Unassembled WGS sequence"/>
</dbReference>
<dbReference type="Pfam" id="PF02397">
    <property type="entry name" value="Bac_transf"/>
    <property type="match status" value="1"/>
</dbReference>
<dbReference type="InterPro" id="IPR003362">
    <property type="entry name" value="Bact_transf"/>
</dbReference>
<organism evidence="3 4">
    <name type="scientific">Saccharopolyspora rosea</name>
    <dbReference type="NCBI Taxonomy" id="524884"/>
    <lineage>
        <taxon>Bacteria</taxon>
        <taxon>Bacillati</taxon>
        <taxon>Actinomycetota</taxon>
        <taxon>Actinomycetes</taxon>
        <taxon>Pseudonocardiales</taxon>
        <taxon>Pseudonocardiaceae</taxon>
        <taxon>Saccharopolyspora</taxon>
    </lineage>
</organism>
<evidence type="ECO:0000313" key="4">
    <source>
        <dbReference type="Proteomes" id="UP001597018"/>
    </source>
</evidence>
<protein>
    <submittedName>
        <fullName evidence="3">Sugar transferase</fullName>
    </submittedName>
</protein>
<evidence type="ECO:0000259" key="2">
    <source>
        <dbReference type="Pfam" id="PF02397"/>
    </source>
</evidence>
<accession>A0ABW3FPN6</accession>
<gene>
    <name evidence="3" type="ORF">ACFQ16_10035</name>
</gene>
<reference evidence="4" key="1">
    <citation type="journal article" date="2019" name="Int. J. Syst. Evol. Microbiol.">
        <title>The Global Catalogue of Microorganisms (GCM) 10K type strain sequencing project: providing services to taxonomists for standard genome sequencing and annotation.</title>
        <authorList>
            <consortium name="The Broad Institute Genomics Platform"/>
            <consortium name="The Broad Institute Genome Sequencing Center for Infectious Disease"/>
            <person name="Wu L."/>
            <person name="Ma J."/>
        </authorList>
    </citation>
    <scope>NUCLEOTIDE SEQUENCE [LARGE SCALE GENOMIC DNA]</scope>
    <source>
        <strain evidence="4">CCUG 56401</strain>
    </source>
</reference>
<sequence>MRRLPGWEMAVLRALDVALSAAALAVLALPMLVTAGVIRLTSRGPALFRQRRVGQDGKPFILYKFRTMREGCSDEPLRELIERELRGEDTSADGSFKLHGDQRVTAIGAWLRRTSLDELPQLLNVLGGDMALVGPRPCLEWEAAMFPPEYAARTAVKPGLTGLWQVSGRSRLSTLDMLRLDLEYLRCRSLPTDLRILARTLPSMLRGDGAR</sequence>
<name>A0ABW3FPN6_9PSEU</name>
<comment type="similarity">
    <text evidence="1">Belongs to the bacterial sugar transferase family.</text>
</comment>